<evidence type="ECO:0000259" key="1">
    <source>
        <dbReference type="Pfam" id="PF01610"/>
    </source>
</evidence>
<dbReference type="Pfam" id="PF14690">
    <property type="entry name" value="Zn_ribbon_ISL3"/>
    <property type="match status" value="1"/>
</dbReference>
<proteinExistence type="predicted"/>
<organism evidence="3 4">
    <name type="scientific">Tessaracoccus oleiagri</name>
    <dbReference type="NCBI Taxonomy" id="686624"/>
    <lineage>
        <taxon>Bacteria</taxon>
        <taxon>Bacillati</taxon>
        <taxon>Actinomycetota</taxon>
        <taxon>Actinomycetes</taxon>
        <taxon>Propionibacteriales</taxon>
        <taxon>Propionibacteriaceae</taxon>
        <taxon>Tessaracoccus</taxon>
    </lineage>
</organism>
<dbReference type="PANTHER" id="PTHR33498:SF1">
    <property type="entry name" value="TRANSPOSASE FOR INSERTION SEQUENCE ELEMENT IS1557"/>
    <property type="match status" value="1"/>
</dbReference>
<dbReference type="InterPro" id="IPR029261">
    <property type="entry name" value="Transposase_Znf"/>
</dbReference>
<dbReference type="STRING" id="686624.SAMN04488242_0055"/>
<sequence>MRNATSPCLDSFCRLDRLGLTVTTQNVEPDHSVLVCSPTTPATPCPECAGSGTRHDTVIRKLAHVPFGWKPTILHINVPRYRCADCARVWRHELRAAAPSRGKLSRDAVTLAVKHIVIDRLSIAKIAAILGVAWNTCSDAILASADELLFHDPARLDGVTAIGVDEHVWRHTRFGDKYVTVIIDLTPTRTNTGTSRLLAMVEGRSKQALKTWLQQQSDAFRDGVEIVAMDGFTGYKTATVETIDDVTTVMDPFHVVALAGEKLDQCRQRLQQDTLGHRGRSGDPLYGIRRVARTRAKLLTIRQWFRLLHVFRDDCHAPLEITWEAYQRVIDAYQAPDPAEGKQIMETLIDAINTGVPAGLEELRTLGRTLQRRRDDVLAFFDHPNTSNGPTEAVNGLIEHLRGTARGFRNLHHYIARSLLDAGGFRPLIHSYL</sequence>
<dbReference type="OrthoDB" id="5150170at2"/>
<accession>A0A1G9H3N6</accession>
<feature type="domain" description="Transposase IS204/IS1001/IS1096/IS1165 zinc-finger" evidence="2">
    <location>
        <begin position="43"/>
        <end position="86"/>
    </location>
</feature>
<evidence type="ECO:0000313" key="3">
    <source>
        <dbReference type="EMBL" id="SDL07512.1"/>
    </source>
</evidence>
<evidence type="ECO:0000259" key="2">
    <source>
        <dbReference type="Pfam" id="PF14690"/>
    </source>
</evidence>
<dbReference type="EMBL" id="FNGP01000001">
    <property type="protein sequence ID" value="SDL07512.1"/>
    <property type="molecule type" value="Genomic_DNA"/>
</dbReference>
<dbReference type="Proteomes" id="UP000199475">
    <property type="component" value="Unassembled WGS sequence"/>
</dbReference>
<protein>
    <submittedName>
        <fullName evidence="3">Transposase</fullName>
    </submittedName>
</protein>
<evidence type="ECO:0000313" key="4">
    <source>
        <dbReference type="Proteomes" id="UP000199475"/>
    </source>
</evidence>
<dbReference type="RefSeq" id="WP_093247813.1">
    <property type="nucleotide sequence ID" value="NZ_FNGP01000001.1"/>
</dbReference>
<reference evidence="3 4" key="1">
    <citation type="submission" date="2016-10" db="EMBL/GenBank/DDBJ databases">
        <authorList>
            <person name="de Groot N.N."/>
        </authorList>
    </citation>
    <scope>NUCLEOTIDE SEQUENCE [LARGE SCALE GENOMIC DNA]</scope>
    <source>
        <strain evidence="3 4">CGMCC 1.9159</strain>
    </source>
</reference>
<gene>
    <name evidence="3" type="ORF">SAMN04488242_0055</name>
</gene>
<dbReference type="NCBIfam" id="NF033550">
    <property type="entry name" value="transpos_ISL3"/>
    <property type="match status" value="1"/>
</dbReference>
<dbReference type="InterPro" id="IPR047951">
    <property type="entry name" value="Transpos_ISL3"/>
</dbReference>
<keyword evidence="4" id="KW-1185">Reference proteome</keyword>
<name>A0A1G9H3N6_9ACTN</name>
<dbReference type="PANTHER" id="PTHR33498">
    <property type="entry name" value="TRANSPOSASE FOR INSERTION SEQUENCE ELEMENT IS1557"/>
    <property type="match status" value="1"/>
</dbReference>
<dbReference type="Pfam" id="PF01610">
    <property type="entry name" value="DDE_Tnp_ISL3"/>
    <property type="match status" value="1"/>
</dbReference>
<dbReference type="AlphaFoldDB" id="A0A1G9H3N6"/>
<feature type="domain" description="Transposase IS204/IS1001/IS1096/IS1165 DDE" evidence="1">
    <location>
        <begin position="162"/>
        <end position="417"/>
    </location>
</feature>
<dbReference type="InterPro" id="IPR002560">
    <property type="entry name" value="Transposase_DDE"/>
</dbReference>